<reference evidence="3" key="1">
    <citation type="journal article" date="2015" name="Genome Announc.">
        <title>Draft genome sequence of the fungus Penicillium brasilianum MG11.</title>
        <authorList>
            <person name="Horn F."/>
            <person name="Linde J."/>
            <person name="Mattern D.J."/>
            <person name="Walther G."/>
            <person name="Guthke R."/>
            <person name="Brakhage A.A."/>
            <person name="Valiante V."/>
        </authorList>
    </citation>
    <scope>NUCLEOTIDE SEQUENCE [LARGE SCALE GENOMIC DNA]</scope>
    <source>
        <strain evidence="3">MG11</strain>
    </source>
</reference>
<accession>A0A0F7VID1</accession>
<dbReference type="SUPFAM" id="SSF53474">
    <property type="entry name" value="alpha/beta-Hydrolases"/>
    <property type="match status" value="1"/>
</dbReference>
<dbReference type="InterPro" id="IPR000073">
    <property type="entry name" value="AB_hydrolase_1"/>
</dbReference>
<dbReference type="InterPro" id="IPR050228">
    <property type="entry name" value="Carboxylesterase_BioH"/>
</dbReference>
<dbReference type="PANTHER" id="PTHR43194:SF2">
    <property type="entry name" value="PEROXISOMAL MEMBRANE PROTEIN LPX1"/>
    <property type="match status" value="1"/>
</dbReference>
<evidence type="ECO:0000313" key="2">
    <source>
        <dbReference type="EMBL" id="CEO59207.1"/>
    </source>
</evidence>
<dbReference type="Gene3D" id="3.40.50.1820">
    <property type="entry name" value="alpha/beta hydrolase"/>
    <property type="match status" value="1"/>
</dbReference>
<dbReference type="GO" id="GO:0017000">
    <property type="term" value="P:antibiotic biosynthetic process"/>
    <property type="evidence" value="ECO:0007669"/>
    <property type="project" value="UniProtKB-ARBA"/>
</dbReference>
<dbReference type="Pfam" id="PF12697">
    <property type="entry name" value="Abhydrolase_6"/>
    <property type="match status" value="1"/>
</dbReference>
<evidence type="ECO:0000259" key="1">
    <source>
        <dbReference type="Pfam" id="PF12697"/>
    </source>
</evidence>
<dbReference type="AlphaFoldDB" id="A0A0F7VID1"/>
<organism evidence="2 3">
    <name type="scientific">Penicillium brasilianum</name>
    <dbReference type="NCBI Taxonomy" id="104259"/>
    <lineage>
        <taxon>Eukaryota</taxon>
        <taxon>Fungi</taxon>
        <taxon>Dikarya</taxon>
        <taxon>Ascomycota</taxon>
        <taxon>Pezizomycotina</taxon>
        <taxon>Eurotiomycetes</taxon>
        <taxon>Eurotiomycetidae</taxon>
        <taxon>Eurotiales</taxon>
        <taxon>Aspergillaceae</taxon>
        <taxon>Penicillium</taxon>
    </lineage>
</organism>
<proteinExistence type="predicted"/>
<dbReference type="OrthoDB" id="408373at2759"/>
<dbReference type="STRING" id="104259.A0A0F7VID1"/>
<name>A0A0F7VID1_PENBI</name>
<gene>
    <name evidence="2" type="ORF">PMG11_03890</name>
</gene>
<dbReference type="Proteomes" id="UP000042958">
    <property type="component" value="Unassembled WGS sequence"/>
</dbReference>
<dbReference type="EMBL" id="CDHK01000003">
    <property type="protein sequence ID" value="CEO59207.1"/>
    <property type="molecule type" value="Genomic_DNA"/>
</dbReference>
<dbReference type="GO" id="GO:0072330">
    <property type="term" value="P:monocarboxylic acid biosynthetic process"/>
    <property type="evidence" value="ECO:0007669"/>
    <property type="project" value="UniProtKB-ARBA"/>
</dbReference>
<protein>
    <recommendedName>
        <fullName evidence="1">AB hydrolase-1 domain-containing protein</fullName>
    </recommendedName>
</protein>
<dbReference type="Gene3D" id="1.10.210.20">
    <property type="match status" value="1"/>
</dbReference>
<sequence>MYLTKQINGVEICYDECGTVDRPALVLLTGWAHDLRLYDELLPYLSSKYWVIRVCWRGHGPKRDNIDDFGVEEQISDTIDLLDALEVDKFYLVSHSHGGWPALGIAEKLGRDRVLCLLMIDQIMTPPPPEFAVGLQAMQAKETWKAARQGLYDNWKGGSDNKAVENHYVFSFGSFGHRMWALSCRVIAAAYQTYGTPIHRMEMIQNPPLIRHIFSHPLNQPEYRKLHEEVSKKHSWFSFADLKGETHFPSLEVPEEVTEQIDQLVQEADGNSL</sequence>
<dbReference type="PANTHER" id="PTHR43194">
    <property type="entry name" value="HYDROLASE ALPHA/BETA FOLD FAMILY"/>
    <property type="match status" value="1"/>
</dbReference>
<dbReference type="InterPro" id="IPR029058">
    <property type="entry name" value="AB_hydrolase_fold"/>
</dbReference>
<feature type="domain" description="AB hydrolase-1" evidence="1">
    <location>
        <begin position="25"/>
        <end position="258"/>
    </location>
</feature>
<evidence type="ECO:0000313" key="3">
    <source>
        <dbReference type="Proteomes" id="UP000042958"/>
    </source>
</evidence>
<keyword evidence="3" id="KW-1185">Reference proteome</keyword>